<feature type="region of interest" description="Disordered" evidence="3">
    <location>
        <begin position="1"/>
        <end position="60"/>
    </location>
</feature>
<dbReference type="GO" id="GO:0000379">
    <property type="term" value="P:tRNA-type intron splice site recognition and cleavage"/>
    <property type="evidence" value="ECO:0007669"/>
    <property type="project" value="TreeGrafter"/>
</dbReference>
<evidence type="ECO:0000313" key="6">
    <source>
        <dbReference type="Proteomes" id="UP000249056"/>
    </source>
</evidence>
<evidence type="ECO:0000256" key="3">
    <source>
        <dbReference type="SAM" id="MobiDB-lite"/>
    </source>
</evidence>
<sequence length="277" mass="31415">MADMDEDAPITSLYNQPNEDNEEGDETQDFRLLASLSSKTGSLPKRGEKDFEPHGTKQQDGVLAASRQAMHDALDYTRFHLPKAHIRGFYYGEGVGEGLERDDVHPEDRILGQLGSRMKGNTKVVLWLLPEEALYLVERGNLDLWWPNKSSYHGVEEGESEKIENTGDEDDGAPMSLQAAYAMLVGLDGERGKISLERYNVYANLKRNGYVVMRGPDWDPNIPTKSFGHGSAPGESNGMFNWLFNPFRKRYYTFSVWPISKARFIQIFTILSTAKWR</sequence>
<gene>
    <name evidence="5" type="ORF">DID88_004498</name>
</gene>
<keyword evidence="6" id="KW-1185">Reference proteome</keyword>
<comment type="similarity">
    <text evidence="1">Belongs to the SEN54 family.</text>
</comment>
<evidence type="ECO:0000259" key="4">
    <source>
        <dbReference type="Pfam" id="PF12928"/>
    </source>
</evidence>
<dbReference type="GO" id="GO:0000214">
    <property type="term" value="C:tRNA-intron endonuclease complex"/>
    <property type="evidence" value="ECO:0007669"/>
    <property type="project" value="TreeGrafter"/>
</dbReference>
<dbReference type="Proteomes" id="UP000249056">
    <property type="component" value="Unassembled WGS sequence"/>
</dbReference>
<name>A0A395ITD5_9HELO</name>
<accession>A0A395ITD5</accession>
<dbReference type="Pfam" id="PF12928">
    <property type="entry name" value="tRNA_int_end_N2"/>
    <property type="match status" value="1"/>
</dbReference>
<proteinExistence type="inferred from homology"/>
<evidence type="ECO:0000256" key="2">
    <source>
        <dbReference type="ARBA" id="ARBA00022694"/>
    </source>
</evidence>
<dbReference type="PANTHER" id="PTHR21027:SF1">
    <property type="entry name" value="TRNA-SPLICING ENDONUCLEASE SUBUNIT SEN54"/>
    <property type="match status" value="1"/>
</dbReference>
<organism evidence="5 6">
    <name type="scientific">Monilinia fructigena</name>
    <dbReference type="NCBI Taxonomy" id="38457"/>
    <lineage>
        <taxon>Eukaryota</taxon>
        <taxon>Fungi</taxon>
        <taxon>Dikarya</taxon>
        <taxon>Ascomycota</taxon>
        <taxon>Pezizomycotina</taxon>
        <taxon>Leotiomycetes</taxon>
        <taxon>Helotiales</taxon>
        <taxon>Sclerotiniaceae</taxon>
        <taxon>Monilinia</taxon>
    </lineage>
</organism>
<dbReference type="InterPro" id="IPR024337">
    <property type="entry name" value="tRNA_splic_suSen54"/>
</dbReference>
<feature type="compositionally biased region" description="Basic and acidic residues" evidence="3">
    <location>
        <begin position="45"/>
        <end position="57"/>
    </location>
</feature>
<dbReference type="OrthoDB" id="408683at2759"/>
<comment type="caution">
    <text evidence="5">The sequence shown here is derived from an EMBL/GenBank/DDBJ whole genome shotgun (WGS) entry which is preliminary data.</text>
</comment>
<evidence type="ECO:0000313" key="5">
    <source>
        <dbReference type="EMBL" id="RAL62653.1"/>
    </source>
</evidence>
<protein>
    <recommendedName>
        <fullName evidence="4">tRNA-splicing endonuclease subunit Sen54 N-terminal domain-containing protein</fullName>
    </recommendedName>
</protein>
<dbReference type="PANTHER" id="PTHR21027">
    <property type="entry name" value="TRNA-SPLICING ENDONUCLEASE SUBUNIT SEN54"/>
    <property type="match status" value="1"/>
</dbReference>
<dbReference type="EMBL" id="QKRW01000023">
    <property type="protein sequence ID" value="RAL62653.1"/>
    <property type="molecule type" value="Genomic_DNA"/>
</dbReference>
<dbReference type="InterPro" id="IPR024336">
    <property type="entry name" value="tRNA_splic_suSen54_N"/>
</dbReference>
<keyword evidence="2" id="KW-0819">tRNA processing</keyword>
<dbReference type="AlphaFoldDB" id="A0A395ITD5"/>
<evidence type="ECO:0000256" key="1">
    <source>
        <dbReference type="ARBA" id="ARBA00005736"/>
    </source>
</evidence>
<feature type="domain" description="tRNA-splicing endonuclease subunit Sen54 N-terminal" evidence="4">
    <location>
        <begin position="71"/>
        <end position="146"/>
    </location>
</feature>
<reference evidence="5 6" key="1">
    <citation type="submission" date="2018-06" db="EMBL/GenBank/DDBJ databases">
        <title>Genome Sequence of the Brown Rot Fungal Pathogen Monilinia fructigena.</title>
        <authorList>
            <person name="Landi L."/>
            <person name="De Miccolis Angelini R.M."/>
            <person name="Pollastro S."/>
            <person name="Abate D."/>
            <person name="Faretra F."/>
            <person name="Romanazzi G."/>
        </authorList>
    </citation>
    <scope>NUCLEOTIDE SEQUENCE [LARGE SCALE GENOMIC DNA]</scope>
    <source>
        <strain evidence="5 6">Mfrg269</strain>
    </source>
</reference>